<dbReference type="GeneID" id="64625990"/>
<comment type="caution">
    <text evidence="1">The sequence shown here is derived from an EMBL/GenBank/DDBJ whole genome shotgun (WGS) entry which is preliminary data.</text>
</comment>
<sequence length="75" mass="8421">LCDEEDAAQQEKRKKNKNKCMPLKCDKVPSNPSIILAAYTIRKLKAGEYCKLHYLTNKGLEDTKAAVLVATLMHS</sequence>
<organism evidence="1 2">
    <name type="scientific">Suillus subaureus</name>
    <dbReference type="NCBI Taxonomy" id="48587"/>
    <lineage>
        <taxon>Eukaryota</taxon>
        <taxon>Fungi</taxon>
        <taxon>Dikarya</taxon>
        <taxon>Basidiomycota</taxon>
        <taxon>Agaricomycotina</taxon>
        <taxon>Agaricomycetes</taxon>
        <taxon>Agaricomycetidae</taxon>
        <taxon>Boletales</taxon>
        <taxon>Suillineae</taxon>
        <taxon>Suillaceae</taxon>
        <taxon>Suillus</taxon>
    </lineage>
</organism>
<reference evidence="1" key="1">
    <citation type="journal article" date="2020" name="New Phytol.">
        <title>Comparative genomics reveals dynamic genome evolution in host specialist ectomycorrhizal fungi.</title>
        <authorList>
            <person name="Lofgren L.A."/>
            <person name="Nguyen N.H."/>
            <person name="Vilgalys R."/>
            <person name="Ruytinx J."/>
            <person name="Liao H.L."/>
            <person name="Branco S."/>
            <person name="Kuo A."/>
            <person name="LaButti K."/>
            <person name="Lipzen A."/>
            <person name="Andreopoulos W."/>
            <person name="Pangilinan J."/>
            <person name="Riley R."/>
            <person name="Hundley H."/>
            <person name="Na H."/>
            <person name="Barry K."/>
            <person name="Grigoriev I.V."/>
            <person name="Stajich J.E."/>
            <person name="Kennedy P.G."/>
        </authorList>
    </citation>
    <scope>NUCLEOTIDE SEQUENCE</scope>
    <source>
        <strain evidence="1">MN1</strain>
    </source>
</reference>
<dbReference type="AlphaFoldDB" id="A0A9P7DQJ3"/>
<evidence type="ECO:0000313" key="2">
    <source>
        <dbReference type="Proteomes" id="UP000807769"/>
    </source>
</evidence>
<dbReference type="OrthoDB" id="2688210at2759"/>
<feature type="non-terminal residue" evidence="1">
    <location>
        <position position="1"/>
    </location>
</feature>
<gene>
    <name evidence="1" type="ORF">BJ212DRAFT_1287109</name>
</gene>
<dbReference type="EMBL" id="JABBWG010000108">
    <property type="protein sequence ID" value="KAG1800679.1"/>
    <property type="molecule type" value="Genomic_DNA"/>
</dbReference>
<evidence type="ECO:0000313" key="1">
    <source>
        <dbReference type="EMBL" id="KAG1800679.1"/>
    </source>
</evidence>
<proteinExistence type="predicted"/>
<accession>A0A9P7DQJ3</accession>
<name>A0A9P7DQJ3_9AGAM</name>
<dbReference type="Proteomes" id="UP000807769">
    <property type="component" value="Unassembled WGS sequence"/>
</dbReference>
<dbReference type="RefSeq" id="XP_041185944.1">
    <property type="nucleotide sequence ID" value="XM_041331973.1"/>
</dbReference>
<protein>
    <submittedName>
        <fullName evidence="1">Uncharacterized protein</fullName>
    </submittedName>
</protein>
<keyword evidence="2" id="KW-1185">Reference proteome</keyword>